<feature type="compositionally biased region" description="Polar residues" evidence="3">
    <location>
        <begin position="383"/>
        <end position="401"/>
    </location>
</feature>
<dbReference type="GO" id="GO:0016832">
    <property type="term" value="F:aldehyde-lyase activity"/>
    <property type="evidence" value="ECO:0007669"/>
    <property type="project" value="TreeGrafter"/>
</dbReference>
<dbReference type="GO" id="GO:0046872">
    <property type="term" value="F:metal ion binding"/>
    <property type="evidence" value="ECO:0007669"/>
    <property type="project" value="UniProtKB-KW"/>
</dbReference>
<dbReference type="SUPFAM" id="SSF53383">
    <property type="entry name" value="PLP-dependent transferases"/>
    <property type="match status" value="1"/>
</dbReference>
<evidence type="ECO:0000256" key="3">
    <source>
        <dbReference type="SAM" id="MobiDB-lite"/>
    </source>
</evidence>
<sequence length="401" mass="43883">MMAKLCPEHFSLDFAIRPNGLAFPKYVTATSDELQGRPAITLDANENSAGCCLVPDNPLLNGDKGHIVDHNNLNSYPSASQFALRQAIVQFRQLTSKDISKAHGKRNADRSSHCRPRSIRSTTLVSTTATKGLPLKVTSAGNPTGNLIPLTEIQQLLDLKGLVRPRLHTVCMLSKVQMPFKMSSISLDLAYQALTQRHYRERANDLQRTVMTNRTALLTALAQPYFARRGIGRHIGGSDGNFVVIPVFPANCMEPHHQGARQFETALVPAIPLETDGKPEPASSWSAIDAENLVRIIHTINFCSEGKTVAVVRVPGAQSHLLTHALDAGAAGIIFPHIDTAEEAAEAVSKYFVNVVRGHQADLEKTKGLIEEMLKVQNRKLETNGTKANGKSYKNTNGYKR</sequence>
<organism evidence="5 6">
    <name type="scientific">Scytalidium lignicola</name>
    <name type="common">Hyphomycete</name>
    <dbReference type="NCBI Taxonomy" id="5539"/>
    <lineage>
        <taxon>Eukaryota</taxon>
        <taxon>Fungi</taxon>
        <taxon>Dikarya</taxon>
        <taxon>Ascomycota</taxon>
        <taxon>Pezizomycotina</taxon>
        <taxon>Leotiomycetes</taxon>
        <taxon>Leotiomycetes incertae sedis</taxon>
        <taxon>Scytalidium</taxon>
    </lineage>
</organism>
<accession>A0A3E2GW18</accession>
<dbReference type="InterPro" id="IPR040442">
    <property type="entry name" value="Pyrv_kinase-like_dom_sf"/>
</dbReference>
<dbReference type="PANTHER" id="PTHR30502:SF8">
    <property type="entry name" value="SYNTHASE, PUTATIVE-RELATED"/>
    <property type="match status" value="1"/>
</dbReference>
<evidence type="ECO:0000256" key="2">
    <source>
        <dbReference type="ARBA" id="ARBA00023239"/>
    </source>
</evidence>
<feature type="domain" description="HpcH/HpaI aldolase/citrate lyase" evidence="4">
    <location>
        <begin position="295"/>
        <end position="350"/>
    </location>
</feature>
<keyword evidence="1" id="KW-0479">Metal-binding</keyword>
<reference evidence="5 6" key="1">
    <citation type="submission" date="2018-05" db="EMBL/GenBank/DDBJ databases">
        <title>Draft genome sequence of Scytalidium lignicola DSM 105466, a ubiquitous saprotrophic fungus.</title>
        <authorList>
            <person name="Buettner E."/>
            <person name="Gebauer A.M."/>
            <person name="Hofrichter M."/>
            <person name="Liers C."/>
            <person name="Kellner H."/>
        </authorList>
    </citation>
    <scope>NUCLEOTIDE SEQUENCE [LARGE SCALE GENOMIC DNA]</scope>
    <source>
        <strain evidence="5 6">DSM 105466</strain>
    </source>
</reference>
<dbReference type="AlphaFoldDB" id="A0A3E2GW18"/>
<evidence type="ECO:0000259" key="4">
    <source>
        <dbReference type="Pfam" id="PF03328"/>
    </source>
</evidence>
<proteinExistence type="predicted"/>
<keyword evidence="2" id="KW-0456">Lyase</keyword>
<feature type="non-terminal residue" evidence="5">
    <location>
        <position position="401"/>
    </location>
</feature>
<dbReference type="InterPro" id="IPR015424">
    <property type="entry name" value="PyrdxlP-dep_Trfase"/>
</dbReference>
<dbReference type="Pfam" id="PF03328">
    <property type="entry name" value="HpcH_HpaI"/>
    <property type="match status" value="1"/>
</dbReference>
<evidence type="ECO:0000313" key="6">
    <source>
        <dbReference type="Proteomes" id="UP000258309"/>
    </source>
</evidence>
<dbReference type="InterPro" id="IPR015813">
    <property type="entry name" value="Pyrv/PenolPyrv_kinase-like_dom"/>
</dbReference>
<dbReference type="InterPro" id="IPR050251">
    <property type="entry name" value="HpcH-HpaI_aldolase"/>
</dbReference>
<dbReference type="PANTHER" id="PTHR30502">
    <property type="entry name" value="2-KETO-3-DEOXY-L-RHAMNONATE ALDOLASE"/>
    <property type="match status" value="1"/>
</dbReference>
<evidence type="ECO:0000313" key="5">
    <source>
        <dbReference type="EMBL" id="RFU25309.1"/>
    </source>
</evidence>
<dbReference type="EMBL" id="NCSJ02000344">
    <property type="protein sequence ID" value="RFU25309.1"/>
    <property type="molecule type" value="Genomic_DNA"/>
</dbReference>
<dbReference type="Proteomes" id="UP000258309">
    <property type="component" value="Unassembled WGS sequence"/>
</dbReference>
<evidence type="ECO:0000256" key="1">
    <source>
        <dbReference type="ARBA" id="ARBA00022723"/>
    </source>
</evidence>
<gene>
    <name evidence="5" type="ORF">B7463_g11027</name>
</gene>
<keyword evidence="6" id="KW-1185">Reference proteome</keyword>
<dbReference type="Gene3D" id="3.20.20.60">
    <property type="entry name" value="Phosphoenolpyruvate-binding domains"/>
    <property type="match status" value="1"/>
</dbReference>
<feature type="region of interest" description="Disordered" evidence="3">
    <location>
        <begin position="381"/>
        <end position="401"/>
    </location>
</feature>
<dbReference type="OrthoDB" id="1621678at2759"/>
<protein>
    <recommendedName>
        <fullName evidence="4">HpcH/HpaI aldolase/citrate lyase domain-containing protein</fullName>
    </recommendedName>
</protein>
<feature type="non-terminal residue" evidence="5">
    <location>
        <position position="1"/>
    </location>
</feature>
<dbReference type="InterPro" id="IPR005000">
    <property type="entry name" value="Aldolase/citrate-lyase_domain"/>
</dbReference>
<dbReference type="STRING" id="5539.A0A3E2GW18"/>
<dbReference type="SUPFAM" id="SSF51621">
    <property type="entry name" value="Phosphoenolpyruvate/pyruvate domain"/>
    <property type="match status" value="1"/>
</dbReference>
<name>A0A3E2GW18_SCYLI</name>
<dbReference type="GO" id="GO:0005737">
    <property type="term" value="C:cytoplasm"/>
    <property type="evidence" value="ECO:0007669"/>
    <property type="project" value="TreeGrafter"/>
</dbReference>
<comment type="caution">
    <text evidence="5">The sequence shown here is derived from an EMBL/GenBank/DDBJ whole genome shotgun (WGS) entry which is preliminary data.</text>
</comment>